<feature type="transmembrane region" description="Helical" evidence="1">
    <location>
        <begin position="20"/>
        <end position="38"/>
    </location>
</feature>
<keyword evidence="1" id="KW-1133">Transmembrane helix</keyword>
<protein>
    <submittedName>
        <fullName evidence="2">Uncharacterized protein</fullName>
    </submittedName>
</protein>
<name>A0A067SYX6_GALM3</name>
<gene>
    <name evidence="2" type="ORF">GALMADRAFT_247259</name>
</gene>
<dbReference type="HOGENOM" id="CLU_3106483_0_0_1"/>
<evidence type="ECO:0000256" key="1">
    <source>
        <dbReference type="SAM" id="Phobius"/>
    </source>
</evidence>
<dbReference type="Proteomes" id="UP000027222">
    <property type="component" value="Unassembled WGS sequence"/>
</dbReference>
<dbReference type="AlphaFoldDB" id="A0A067SYX6"/>
<keyword evidence="3" id="KW-1185">Reference proteome</keyword>
<keyword evidence="1" id="KW-0472">Membrane</keyword>
<proteinExistence type="predicted"/>
<evidence type="ECO:0000313" key="2">
    <source>
        <dbReference type="EMBL" id="KDR76081.1"/>
    </source>
</evidence>
<evidence type="ECO:0000313" key="3">
    <source>
        <dbReference type="Proteomes" id="UP000027222"/>
    </source>
</evidence>
<reference evidence="3" key="1">
    <citation type="journal article" date="2014" name="Proc. Natl. Acad. Sci. U.S.A.">
        <title>Extensive sampling of basidiomycete genomes demonstrates inadequacy of the white-rot/brown-rot paradigm for wood decay fungi.</title>
        <authorList>
            <person name="Riley R."/>
            <person name="Salamov A.A."/>
            <person name="Brown D.W."/>
            <person name="Nagy L.G."/>
            <person name="Floudas D."/>
            <person name="Held B.W."/>
            <person name="Levasseur A."/>
            <person name="Lombard V."/>
            <person name="Morin E."/>
            <person name="Otillar R."/>
            <person name="Lindquist E.A."/>
            <person name="Sun H."/>
            <person name="LaButti K.M."/>
            <person name="Schmutz J."/>
            <person name="Jabbour D."/>
            <person name="Luo H."/>
            <person name="Baker S.E."/>
            <person name="Pisabarro A.G."/>
            <person name="Walton J.D."/>
            <person name="Blanchette R.A."/>
            <person name="Henrissat B."/>
            <person name="Martin F."/>
            <person name="Cullen D."/>
            <person name="Hibbett D.S."/>
            <person name="Grigoriev I.V."/>
        </authorList>
    </citation>
    <scope>NUCLEOTIDE SEQUENCE [LARGE SCALE GENOMIC DNA]</scope>
    <source>
        <strain evidence="3">CBS 339.88</strain>
    </source>
</reference>
<keyword evidence="1" id="KW-0812">Transmembrane</keyword>
<accession>A0A067SYX6</accession>
<dbReference type="EMBL" id="KL142379">
    <property type="protein sequence ID" value="KDR76081.1"/>
    <property type="molecule type" value="Genomic_DNA"/>
</dbReference>
<sequence>MSYHIDPRYYSLSLETMVPGLFIPSHSLVPLSVYRFVYLMPPYYIHIKCKF</sequence>
<organism evidence="2 3">
    <name type="scientific">Galerina marginata (strain CBS 339.88)</name>
    <dbReference type="NCBI Taxonomy" id="685588"/>
    <lineage>
        <taxon>Eukaryota</taxon>
        <taxon>Fungi</taxon>
        <taxon>Dikarya</taxon>
        <taxon>Basidiomycota</taxon>
        <taxon>Agaricomycotina</taxon>
        <taxon>Agaricomycetes</taxon>
        <taxon>Agaricomycetidae</taxon>
        <taxon>Agaricales</taxon>
        <taxon>Agaricineae</taxon>
        <taxon>Strophariaceae</taxon>
        <taxon>Galerina</taxon>
    </lineage>
</organism>